<dbReference type="InterPro" id="IPR000997">
    <property type="entry name" value="Cholinesterase"/>
</dbReference>
<keyword evidence="2" id="KW-0719">Serine esterase</keyword>
<keyword evidence="3 6" id="KW-0378">Hydrolase</keyword>
<feature type="active site" description="Charge relay system" evidence="5">
    <location>
        <position position="463"/>
    </location>
</feature>
<dbReference type="GO" id="GO:0006581">
    <property type="term" value="P:acetylcholine catabolic process"/>
    <property type="evidence" value="ECO:0007669"/>
    <property type="project" value="TreeGrafter"/>
</dbReference>
<dbReference type="Gene3D" id="3.40.50.1820">
    <property type="entry name" value="alpha/beta hydrolase"/>
    <property type="match status" value="1"/>
</dbReference>
<evidence type="ECO:0000256" key="4">
    <source>
        <dbReference type="ARBA" id="ARBA00023157"/>
    </source>
</evidence>
<dbReference type="GeneID" id="110984292"/>
<gene>
    <name evidence="10" type="primary">LOC110984292</name>
</gene>
<proteinExistence type="inferred from homology"/>
<dbReference type="PRINTS" id="PR00878">
    <property type="entry name" value="CHOLNESTRASE"/>
</dbReference>
<dbReference type="Proteomes" id="UP000694845">
    <property type="component" value="Unplaced"/>
</dbReference>
<feature type="region of interest" description="Disordered" evidence="7">
    <location>
        <begin position="578"/>
        <end position="601"/>
    </location>
</feature>
<evidence type="ECO:0000256" key="2">
    <source>
        <dbReference type="ARBA" id="ARBA00022487"/>
    </source>
</evidence>
<evidence type="ECO:0000259" key="8">
    <source>
        <dbReference type="Pfam" id="PF00135"/>
    </source>
</evidence>
<dbReference type="InterPro" id="IPR050654">
    <property type="entry name" value="AChE-related_enzymes"/>
</dbReference>
<evidence type="ECO:0000256" key="7">
    <source>
        <dbReference type="SAM" id="MobiDB-lite"/>
    </source>
</evidence>
<evidence type="ECO:0000313" key="10">
    <source>
        <dbReference type="RefSeq" id="XP_022100009.1"/>
    </source>
</evidence>
<evidence type="ECO:0000256" key="3">
    <source>
        <dbReference type="ARBA" id="ARBA00022801"/>
    </source>
</evidence>
<name>A0A8B7Z307_ACAPL</name>
<keyword evidence="6" id="KW-0732">Signal</keyword>
<dbReference type="PANTHER" id="PTHR43918:SF4">
    <property type="entry name" value="CARBOXYLIC ESTER HYDROLASE"/>
    <property type="match status" value="1"/>
</dbReference>
<feature type="domain" description="Carboxylesterase type B" evidence="8">
    <location>
        <begin position="25"/>
        <end position="556"/>
    </location>
</feature>
<dbReference type="OMA" id="WGNDEDC"/>
<dbReference type="PROSITE" id="PS00122">
    <property type="entry name" value="CARBOXYLESTERASE_B_1"/>
    <property type="match status" value="1"/>
</dbReference>
<dbReference type="GO" id="GO:0003990">
    <property type="term" value="F:acetylcholinesterase activity"/>
    <property type="evidence" value="ECO:0007669"/>
    <property type="project" value="TreeGrafter"/>
</dbReference>
<dbReference type="InterPro" id="IPR002018">
    <property type="entry name" value="CarbesteraseB"/>
</dbReference>
<dbReference type="GO" id="GO:0005886">
    <property type="term" value="C:plasma membrane"/>
    <property type="evidence" value="ECO:0007669"/>
    <property type="project" value="TreeGrafter"/>
</dbReference>
<feature type="active site" description="Acyl-ester intermediate" evidence="5">
    <location>
        <position position="218"/>
    </location>
</feature>
<keyword evidence="4" id="KW-1015">Disulfide bond</keyword>
<dbReference type="AlphaFoldDB" id="A0A8B7Z307"/>
<evidence type="ECO:0000256" key="6">
    <source>
        <dbReference type="RuleBase" id="RU361235"/>
    </source>
</evidence>
<dbReference type="RefSeq" id="XP_022100009.1">
    <property type="nucleotide sequence ID" value="XM_022244317.1"/>
</dbReference>
<dbReference type="FunFam" id="3.40.50.1820:FF:000128">
    <property type="entry name" value="Carboxylic ester hydrolase"/>
    <property type="match status" value="1"/>
</dbReference>
<dbReference type="EC" id="3.1.1.-" evidence="6"/>
<evidence type="ECO:0000256" key="5">
    <source>
        <dbReference type="PIRSR" id="PIRSR600997-1"/>
    </source>
</evidence>
<dbReference type="OrthoDB" id="19653at2759"/>
<dbReference type="InterPro" id="IPR019826">
    <property type="entry name" value="Carboxylesterase_B_AS"/>
</dbReference>
<feature type="chain" id="PRO_5034820852" description="Carboxylic ester hydrolase" evidence="6">
    <location>
        <begin position="22"/>
        <end position="601"/>
    </location>
</feature>
<dbReference type="SUPFAM" id="SSF53474">
    <property type="entry name" value="alpha/beta-Hydrolases"/>
    <property type="match status" value="1"/>
</dbReference>
<dbReference type="KEGG" id="aplc:110984292"/>
<feature type="signal peptide" evidence="6">
    <location>
        <begin position="1"/>
        <end position="21"/>
    </location>
</feature>
<dbReference type="GO" id="GO:0019695">
    <property type="term" value="P:choline metabolic process"/>
    <property type="evidence" value="ECO:0007669"/>
    <property type="project" value="TreeGrafter"/>
</dbReference>
<organism evidence="9 10">
    <name type="scientific">Acanthaster planci</name>
    <name type="common">Crown-of-thorns starfish</name>
    <dbReference type="NCBI Taxonomy" id="133434"/>
    <lineage>
        <taxon>Eukaryota</taxon>
        <taxon>Metazoa</taxon>
        <taxon>Echinodermata</taxon>
        <taxon>Eleutherozoa</taxon>
        <taxon>Asterozoa</taxon>
        <taxon>Asteroidea</taxon>
        <taxon>Valvatacea</taxon>
        <taxon>Valvatida</taxon>
        <taxon>Acanthasteridae</taxon>
        <taxon>Acanthaster</taxon>
    </lineage>
</organism>
<evidence type="ECO:0000256" key="1">
    <source>
        <dbReference type="ARBA" id="ARBA00005964"/>
    </source>
</evidence>
<protein>
    <recommendedName>
        <fullName evidence="6">Carboxylic ester hydrolase</fullName>
        <ecNumber evidence="6">3.1.1.-</ecNumber>
    </recommendedName>
</protein>
<dbReference type="PANTHER" id="PTHR43918">
    <property type="entry name" value="ACETYLCHOLINESTERASE"/>
    <property type="match status" value="1"/>
</dbReference>
<reference evidence="10" key="1">
    <citation type="submission" date="2025-08" db="UniProtKB">
        <authorList>
            <consortium name="RefSeq"/>
        </authorList>
    </citation>
    <scope>IDENTIFICATION</scope>
</reference>
<accession>A0A8B7Z307</accession>
<dbReference type="InterPro" id="IPR029058">
    <property type="entry name" value="AB_hydrolase_fold"/>
</dbReference>
<sequence>MMHVNSLCVLYLFVFLTGASSNETPPVVTTSQGRIIGKTVEFSPIDPALRRSVDAYLGIPYAEAPVGPLRFKPPVAKLWSGELQATKLGNSCPQPLLLFGNVTMSGNLDENCLFLDVFVPKPVPPEAAVLVHIHGGGYMAGAGTMEELLWPTPTAAIGDVIVVGLNYRLGALGFLSTGDDIISGNMGLLDQRLALQWVRDNIRAFGGNPERVAIFGASAGGSSVGLHMVSPGSAGLFRGTILQSGDAAAPWATMSPSTARRQAFVLGKLVGCDSQSSEELLECLLKVDGFDSFLENQGHQDLQEETGMMTFTPVIDGEVIPASPDDLYAKGAINDAVSIIGALADEGTIMVALSFPNHTHEAPFVDGDTFERLVKYSLDLMNGYKPIVLEAVKMMYTNASCRDASNCDYLQSLSQVIGDVMFVCSGRKTAKAFTKAGRTVYHYQMTHTATTTLMGRKWTKAAHGDDYMFVFGMPLIPSSNWSFSEDEARMSEQIIKYWANLAKTGNPNLSSLDGEQREEEKLPEWPLFTLEELTYKDLSLSMGNGRGIKAKECLMWNEFIPKLVKIADEAKNCQGANDVRETENDRDEEQGVCTKETCPEE</sequence>
<keyword evidence="9" id="KW-1185">Reference proteome</keyword>
<dbReference type="Pfam" id="PF00135">
    <property type="entry name" value="COesterase"/>
    <property type="match status" value="1"/>
</dbReference>
<evidence type="ECO:0000313" key="9">
    <source>
        <dbReference type="Proteomes" id="UP000694845"/>
    </source>
</evidence>
<feature type="active site" description="Charge relay system" evidence="5">
    <location>
        <position position="346"/>
    </location>
</feature>
<dbReference type="GO" id="GO:0005615">
    <property type="term" value="C:extracellular space"/>
    <property type="evidence" value="ECO:0007669"/>
    <property type="project" value="TreeGrafter"/>
</dbReference>
<comment type="similarity">
    <text evidence="1 6">Belongs to the type-B carboxylesterase/lipase family.</text>
</comment>